<dbReference type="PANTHER" id="PTHR46599:SF3">
    <property type="entry name" value="PIGGYBAC TRANSPOSABLE ELEMENT-DERIVED PROTEIN 4"/>
    <property type="match status" value="1"/>
</dbReference>
<feature type="region of interest" description="Disordered" evidence="1">
    <location>
        <begin position="191"/>
        <end position="212"/>
    </location>
</feature>
<dbReference type="EMBL" id="AY115590">
    <property type="protein sequence ID" value="AAM76342.1"/>
    <property type="molecule type" value="Genomic_DNA"/>
</dbReference>
<dbReference type="InterPro" id="IPR029526">
    <property type="entry name" value="PGBD"/>
</dbReference>
<protein>
    <submittedName>
        <fullName evidence="3">Putative transposase</fullName>
    </submittedName>
</protein>
<accession>Q8MTC4</accession>
<evidence type="ECO:0000313" key="3">
    <source>
        <dbReference type="EMBL" id="AAM76342.1"/>
    </source>
</evidence>
<evidence type="ECO:0000259" key="2">
    <source>
        <dbReference type="Pfam" id="PF13843"/>
    </source>
</evidence>
<dbReference type="AlphaFoldDB" id="Q8MTC4"/>
<dbReference type="Pfam" id="PF13843">
    <property type="entry name" value="DDE_Tnp_1_7"/>
    <property type="match status" value="1"/>
</dbReference>
<feature type="compositionally biased region" description="Acidic residues" evidence="1">
    <location>
        <begin position="192"/>
        <end position="203"/>
    </location>
</feature>
<sequence length="487" mass="55882">MQKKADAKKVAQHKAANRNWKECKVWGDVGRQSRADDDSPRPQFQERAIQFAPLEEPGPVLSQFNRFSNPLGVFKSMLGGEDTLYLLREATNDYIAEFWSSRKTPPSRKVGGKPEGRLIGPRLPAGGFVTDHELVAFFGIQFLIGYHRLPELSMFWEQQPDAGLGLGIIQQAMTRERFKFISKHIACASPWDDVDPNSDDPDQEPERPDPIRKIRPLVKRLNERYHACRKPPRGQSIDESMVKFKGRSVLRQTMKNKPIKSGFKIWSRCCHRGYTYKFEIYQGARFGEKQGRSRNNEAVERVVVDLCQPLTDQGFVVAFDRFFTSIALLDKLRENGVNAVGTILPSRVNQPIMTKNESNLRPDEFAAKFGGEPGTCRKGIFVWRDTKAFRVASNYHGSNLVKVRRKQRDGSFKTKSCPKAIDDYVNNMGGVDTANQLRSYYERDRKAKKWWHRLLYSLLETCLVNSWICFNDMVRSQMAEIKTSNTQ</sequence>
<name>Q8MTC4_9CRUS</name>
<dbReference type="PANTHER" id="PTHR46599">
    <property type="entry name" value="PIGGYBAC TRANSPOSABLE ELEMENT-DERIVED PROTEIN 4"/>
    <property type="match status" value="1"/>
</dbReference>
<organism evidence="3">
    <name type="scientific">Daphnia pulicaria</name>
    <dbReference type="NCBI Taxonomy" id="35523"/>
    <lineage>
        <taxon>Eukaryota</taxon>
        <taxon>Metazoa</taxon>
        <taxon>Ecdysozoa</taxon>
        <taxon>Arthropoda</taxon>
        <taxon>Crustacea</taxon>
        <taxon>Branchiopoda</taxon>
        <taxon>Diplostraca</taxon>
        <taxon>Cladocera</taxon>
        <taxon>Anomopoda</taxon>
        <taxon>Daphniidae</taxon>
        <taxon>Daphnia</taxon>
    </lineage>
</organism>
<feature type="domain" description="PiggyBac transposable element-derived protein" evidence="2">
    <location>
        <begin position="69"/>
        <end position="467"/>
    </location>
</feature>
<reference evidence="3" key="1">
    <citation type="journal article" date="2002" name="J. Mol. Evol.">
        <title>Pokey, a new DNA transposon in Daphnia (cladocera: crustacea).</title>
        <authorList>
            <person name="Penton E.H."/>
            <person name="Sullender B.W."/>
            <person name="Crease T.J."/>
        </authorList>
    </citation>
    <scope>NUCLEOTIDE SEQUENCE</scope>
</reference>
<proteinExistence type="predicted"/>
<evidence type="ECO:0000256" key="1">
    <source>
        <dbReference type="SAM" id="MobiDB-lite"/>
    </source>
</evidence>